<dbReference type="Gramene" id="Bo2g079200.1">
    <property type="protein sequence ID" value="Bo2g079200.1"/>
    <property type="gene ID" value="Bo2g079200"/>
</dbReference>
<reference evidence="2 3" key="1">
    <citation type="journal article" date="2014" name="Genome Biol.">
        <title>Transcriptome and methylome profiling reveals relics of genome dominance in the mesopolyploid Brassica oleracea.</title>
        <authorList>
            <person name="Parkin I.A."/>
            <person name="Koh C."/>
            <person name="Tang H."/>
            <person name="Robinson S.J."/>
            <person name="Kagale S."/>
            <person name="Clarke W.E."/>
            <person name="Town C.D."/>
            <person name="Nixon J."/>
            <person name="Krishnakumar V."/>
            <person name="Bidwell S.L."/>
            <person name="Denoeud F."/>
            <person name="Belcram H."/>
            <person name="Links M.G."/>
            <person name="Just J."/>
            <person name="Clarke C."/>
            <person name="Bender T."/>
            <person name="Huebert T."/>
            <person name="Mason A.S."/>
            <person name="Pires J.C."/>
            <person name="Barker G."/>
            <person name="Moore J."/>
            <person name="Walley P.G."/>
            <person name="Manoli S."/>
            <person name="Batley J."/>
            <person name="Edwards D."/>
            <person name="Nelson M.N."/>
            <person name="Wang X."/>
            <person name="Paterson A.H."/>
            <person name="King G."/>
            <person name="Bancroft I."/>
            <person name="Chalhoub B."/>
            <person name="Sharpe A.G."/>
        </authorList>
    </citation>
    <scope>NUCLEOTIDE SEQUENCE</scope>
    <source>
        <strain evidence="2 3">cv. TO1000</strain>
    </source>
</reference>
<evidence type="ECO:0000313" key="3">
    <source>
        <dbReference type="Proteomes" id="UP000032141"/>
    </source>
</evidence>
<dbReference type="Pfam" id="PF13966">
    <property type="entry name" value="zf-RVT"/>
    <property type="match status" value="1"/>
</dbReference>
<keyword evidence="3" id="KW-1185">Reference proteome</keyword>
<evidence type="ECO:0000313" key="2">
    <source>
        <dbReference type="EnsemblPlants" id="Bo2g079200.1"/>
    </source>
</evidence>
<evidence type="ECO:0000259" key="1">
    <source>
        <dbReference type="Pfam" id="PF13966"/>
    </source>
</evidence>
<sequence length="327" mass="39100">MAEKSLWVRWVQCYLIRKSSFWSVKENTSSGSWVWRKLLKLRGLAKLFIRKEVRNGECTSFWYDRWSRFDDLKETLGDRGPLELGVPDYYSVAEAKRNRRRRNHRVDILNQIEDEIRKLGDDREEDIVLWKHAEGKYRNMFSTSKTWDQIRSKKPVCVWHKAVWFSQSTPKYAFIMWLTLKERLQTTDRMQQWNGSINTTCTICNEAPESYAHLFFGCRYSGMVWRKLVEGLMSEDFTANWSELIVMVSKSWLTPIKTFILRYALQATMHTVWWERNARRHGEKPRDETTLIKIVDKFIRLKLLSQKGRGDYFEEGLITWFGAQPHT</sequence>
<protein>
    <recommendedName>
        <fullName evidence="1">Reverse transcriptase zinc-binding domain-containing protein</fullName>
    </recommendedName>
</protein>
<feature type="domain" description="Reverse transcriptase zinc-binding" evidence="1">
    <location>
        <begin position="141"/>
        <end position="225"/>
    </location>
</feature>
<organism evidence="2 3">
    <name type="scientific">Brassica oleracea var. oleracea</name>
    <dbReference type="NCBI Taxonomy" id="109376"/>
    <lineage>
        <taxon>Eukaryota</taxon>
        <taxon>Viridiplantae</taxon>
        <taxon>Streptophyta</taxon>
        <taxon>Embryophyta</taxon>
        <taxon>Tracheophyta</taxon>
        <taxon>Spermatophyta</taxon>
        <taxon>Magnoliopsida</taxon>
        <taxon>eudicotyledons</taxon>
        <taxon>Gunneridae</taxon>
        <taxon>Pentapetalae</taxon>
        <taxon>rosids</taxon>
        <taxon>malvids</taxon>
        <taxon>Brassicales</taxon>
        <taxon>Brassicaceae</taxon>
        <taxon>Brassiceae</taxon>
        <taxon>Brassica</taxon>
    </lineage>
</organism>
<accession>A0A0D3AQ83</accession>
<dbReference type="Proteomes" id="UP000032141">
    <property type="component" value="Chromosome C2"/>
</dbReference>
<dbReference type="AlphaFoldDB" id="A0A0D3AQ83"/>
<dbReference type="PANTHER" id="PTHR33116">
    <property type="entry name" value="REVERSE TRANSCRIPTASE ZINC-BINDING DOMAIN-CONTAINING PROTEIN-RELATED-RELATED"/>
    <property type="match status" value="1"/>
</dbReference>
<reference evidence="2" key="2">
    <citation type="submission" date="2015-03" db="UniProtKB">
        <authorList>
            <consortium name="EnsemblPlants"/>
        </authorList>
    </citation>
    <scope>IDENTIFICATION</scope>
</reference>
<dbReference type="eggNOG" id="KOG1075">
    <property type="taxonomic scope" value="Eukaryota"/>
</dbReference>
<dbReference type="OMA" id="NEAPESY"/>
<name>A0A0D3AQ83_BRAOL</name>
<dbReference type="PANTHER" id="PTHR33116:SF84">
    <property type="entry name" value="RNA-DIRECTED DNA POLYMERASE"/>
    <property type="match status" value="1"/>
</dbReference>
<proteinExistence type="predicted"/>
<dbReference type="HOGENOM" id="CLU_000680_19_0_1"/>
<dbReference type="EnsemblPlants" id="Bo2g079200.1">
    <property type="protein sequence ID" value="Bo2g079200.1"/>
    <property type="gene ID" value="Bo2g079200"/>
</dbReference>
<dbReference type="InterPro" id="IPR026960">
    <property type="entry name" value="RVT-Znf"/>
</dbReference>